<organism evidence="2 3">
    <name type="scientific">Nonomuraea jabiensis</name>
    <dbReference type="NCBI Taxonomy" id="882448"/>
    <lineage>
        <taxon>Bacteria</taxon>
        <taxon>Bacillati</taxon>
        <taxon>Actinomycetota</taxon>
        <taxon>Actinomycetes</taxon>
        <taxon>Streptosporangiales</taxon>
        <taxon>Streptosporangiaceae</taxon>
        <taxon>Nonomuraea</taxon>
    </lineage>
</organism>
<protein>
    <submittedName>
        <fullName evidence="2">Uncharacterized protein</fullName>
    </submittedName>
</protein>
<feature type="compositionally biased region" description="Basic and acidic residues" evidence="1">
    <location>
        <begin position="71"/>
        <end position="84"/>
    </location>
</feature>
<dbReference type="RefSeq" id="WP_185075194.1">
    <property type="nucleotide sequence ID" value="NZ_JACHMB010000001.1"/>
</dbReference>
<dbReference type="EMBL" id="JACHMB010000001">
    <property type="protein sequence ID" value="MBB5782008.1"/>
    <property type="molecule type" value="Genomic_DNA"/>
</dbReference>
<evidence type="ECO:0000313" key="2">
    <source>
        <dbReference type="EMBL" id="MBB5782008.1"/>
    </source>
</evidence>
<dbReference type="Proteomes" id="UP000579153">
    <property type="component" value="Unassembled WGS sequence"/>
</dbReference>
<comment type="caution">
    <text evidence="2">The sequence shown here is derived from an EMBL/GenBank/DDBJ whole genome shotgun (WGS) entry which is preliminary data.</text>
</comment>
<proteinExistence type="predicted"/>
<dbReference type="AlphaFoldDB" id="A0A7W9LFQ4"/>
<accession>A0A7W9LFQ4</accession>
<reference evidence="2 3" key="1">
    <citation type="submission" date="2020-08" db="EMBL/GenBank/DDBJ databases">
        <title>Sequencing the genomes of 1000 actinobacteria strains.</title>
        <authorList>
            <person name="Klenk H.-P."/>
        </authorList>
    </citation>
    <scope>NUCLEOTIDE SEQUENCE [LARGE SCALE GENOMIC DNA]</scope>
    <source>
        <strain evidence="2 3">DSM 45507</strain>
    </source>
</reference>
<gene>
    <name evidence="2" type="ORF">HD596_008764</name>
</gene>
<feature type="region of interest" description="Disordered" evidence="1">
    <location>
        <begin position="71"/>
        <end position="105"/>
    </location>
</feature>
<evidence type="ECO:0000313" key="3">
    <source>
        <dbReference type="Proteomes" id="UP000579153"/>
    </source>
</evidence>
<keyword evidence="3" id="KW-1185">Reference proteome</keyword>
<evidence type="ECO:0000256" key="1">
    <source>
        <dbReference type="SAM" id="MobiDB-lite"/>
    </source>
</evidence>
<sequence length="105" mass="11915">MPLPQIPLDDPRVLALAKARQQLAHGCTFLPTWDELTDKEREDSLPNARNYLESTVNAGLVPAVELIDSGWREPDQHQRRDRAAGHRGRRPPLLLYRFRTTPPAG</sequence>
<name>A0A7W9LFQ4_9ACTN</name>